<proteinExistence type="predicted"/>
<evidence type="ECO:0000256" key="1">
    <source>
        <dbReference type="ARBA" id="ARBA00022801"/>
    </source>
</evidence>
<dbReference type="PANTHER" id="PTHR48081">
    <property type="entry name" value="AB HYDROLASE SUPERFAMILY PROTEIN C4A8.06C"/>
    <property type="match status" value="1"/>
</dbReference>
<reference evidence="5" key="1">
    <citation type="submission" date="2010-05" db="EMBL/GenBank/DDBJ databases">
        <title>Complete sequence of Methylotenera sp. 301.</title>
        <authorList>
            <person name="Lucas S."/>
            <person name="Copeland A."/>
            <person name="Lapidus A."/>
            <person name="Cheng J.-F."/>
            <person name="Bruce D."/>
            <person name="Goodwin L."/>
            <person name="Pitluck S."/>
            <person name="Clum A."/>
            <person name="Land M."/>
            <person name="Hauser L."/>
            <person name="Kyrpides N."/>
            <person name="Ivanova N."/>
            <person name="Chistoservova L."/>
            <person name="Kalyuzhnaya M."/>
            <person name="Woyke T."/>
        </authorList>
    </citation>
    <scope>NUCLEOTIDE SEQUENCE [LARGE SCALE GENOMIC DNA]</scope>
    <source>
        <strain evidence="5">301</strain>
    </source>
</reference>
<feature type="signal peptide" evidence="2">
    <location>
        <begin position="1"/>
        <end position="22"/>
    </location>
</feature>
<dbReference type="SUPFAM" id="SSF53474">
    <property type="entry name" value="alpha/beta-Hydrolases"/>
    <property type="match status" value="1"/>
</dbReference>
<evidence type="ECO:0000259" key="3">
    <source>
        <dbReference type="Pfam" id="PF20434"/>
    </source>
</evidence>
<evidence type="ECO:0000256" key="2">
    <source>
        <dbReference type="SAM" id="SignalP"/>
    </source>
</evidence>
<feature type="domain" description="BD-FAE-like" evidence="3">
    <location>
        <begin position="73"/>
        <end position="262"/>
    </location>
</feature>
<dbReference type="InterPro" id="IPR049492">
    <property type="entry name" value="BD-FAE-like_dom"/>
</dbReference>
<dbReference type="AlphaFoldDB" id="D7DIT8"/>
<dbReference type="eggNOG" id="COG0657">
    <property type="taxonomic scope" value="Bacteria"/>
</dbReference>
<gene>
    <name evidence="4" type="ordered locus">M301_1593</name>
</gene>
<dbReference type="InterPro" id="IPR029058">
    <property type="entry name" value="AB_hydrolase_fold"/>
</dbReference>
<keyword evidence="1" id="KW-0378">Hydrolase</keyword>
<protein>
    <submittedName>
        <fullName evidence="4">Esterase/lipase-like protein</fullName>
    </submittedName>
</protein>
<keyword evidence="2" id="KW-0732">Signal</keyword>
<evidence type="ECO:0000313" key="4">
    <source>
        <dbReference type="EMBL" id="ADI29973.1"/>
    </source>
</evidence>
<dbReference type="OrthoDB" id="9794445at2"/>
<dbReference type="EMBL" id="CP002056">
    <property type="protein sequence ID" value="ADI29973.1"/>
    <property type="molecule type" value="Genomic_DNA"/>
</dbReference>
<dbReference type="PANTHER" id="PTHR48081:SF33">
    <property type="entry name" value="KYNURENINE FORMAMIDASE"/>
    <property type="match status" value="1"/>
</dbReference>
<dbReference type="Proteomes" id="UP000000383">
    <property type="component" value="Chromosome"/>
</dbReference>
<dbReference type="Pfam" id="PF20434">
    <property type="entry name" value="BD-FAE"/>
    <property type="match status" value="1"/>
</dbReference>
<evidence type="ECO:0000313" key="5">
    <source>
        <dbReference type="Proteomes" id="UP000000383"/>
    </source>
</evidence>
<dbReference type="RefSeq" id="WP_013148285.1">
    <property type="nucleotide sequence ID" value="NC_014207.1"/>
</dbReference>
<name>D7DIT8_METV0</name>
<reference evidence="4 5" key="2">
    <citation type="journal article" date="2011" name="J. Bacteriol.">
        <title>Genomes of three methylotrophs from a single niche uncover genetic and metabolic divergence of Methylophilaceae.</title>
        <authorList>
            <person name="Lapidus A."/>
            <person name="Clum A."/>
            <person name="Labutti K."/>
            <person name="Kaluzhnaya M.G."/>
            <person name="Lim S."/>
            <person name="Beck D.A."/>
            <person name="Glavina Del Rio T."/>
            <person name="Nolan M."/>
            <person name="Mavromatis K."/>
            <person name="Huntemann M."/>
            <person name="Lucas S."/>
            <person name="Lidstrom M.E."/>
            <person name="Ivanova N."/>
            <person name="Chistoserdova L."/>
        </authorList>
    </citation>
    <scope>NUCLEOTIDE SEQUENCE [LARGE SCALE GENOMIC DNA]</scope>
    <source>
        <strain evidence="4 5">301</strain>
    </source>
</reference>
<dbReference type="KEGG" id="meh:M301_1593"/>
<organism evidence="4 5">
    <name type="scientific">Methylotenera versatilis (strain 301)</name>
    <dbReference type="NCBI Taxonomy" id="666681"/>
    <lineage>
        <taxon>Bacteria</taxon>
        <taxon>Pseudomonadati</taxon>
        <taxon>Pseudomonadota</taxon>
        <taxon>Betaproteobacteria</taxon>
        <taxon>Nitrosomonadales</taxon>
        <taxon>Methylophilaceae</taxon>
        <taxon>Methylotenera</taxon>
    </lineage>
</organism>
<sequence precursor="true">MKKLCAFLGLLAVIFSSQNVNAQTLRERIAERLAYRQQVDEIEQEDGDNKTFNPENATVQRNISYGADGAQSLDVYIPKNAHNAPVVLMVHGGAWRVGDKAMNRVVENKANRWLAKGIIFVSINYRMLPKADPLTQANDVALALAKAQSLAPTWGGDAKRFVLMGHSAGAHLVALITANANIAKQQGAQPWLGTVMLDSAAYDLEKTMSSKHLPFYDKAFGNDSAFWKSASPSYQLSQKTIPMLAVCSTTRKDKPCMQANAFIEKATKFGTQANVFPVAMSHKEINENLGLPSDYTDKVESFMRSLGLPL</sequence>
<dbReference type="HOGENOM" id="CLU_012494_4_1_4"/>
<dbReference type="Gene3D" id="3.40.50.1820">
    <property type="entry name" value="alpha/beta hydrolase"/>
    <property type="match status" value="1"/>
</dbReference>
<feature type="chain" id="PRO_5003094755" evidence="2">
    <location>
        <begin position="23"/>
        <end position="310"/>
    </location>
</feature>
<accession>D7DIT8</accession>
<dbReference type="InterPro" id="IPR050300">
    <property type="entry name" value="GDXG_lipolytic_enzyme"/>
</dbReference>
<keyword evidence="5" id="KW-1185">Reference proteome</keyword>
<dbReference type="STRING" id="666681.M301_1593"/>
<dbReference type="GO" id="GO:0016787">
    <property type="term" value="F:hydrolase activity"/>
    <property type="evidence" value="ECO:0007669"/>
    <property type="project" value="UniProtKB-KW"/>
</dbReference>